<dbReference type="RefSeq" id="WP_244674570.1">
    <property type="nucleotide sequence ID" value="NZ_CP095046.1"/>
</dbReference>
<dbReference type="KEGG" id="hcu:MUN79_21245"/>
<dbReference type="SUPFAM" id="SSF63737">
    <property type="entry name" value="Leukotriene A4 hydrolase N-terminal domain"/>
    <property type="match status" value="1"/>
</dbReference>
<dbReference type="EMBL" id="CP095046">
    <property type="protein sequence ID" value="UOQ71160.1"/>
    <property type="molecule type" value="Genomic_DNA"/>
</dbReference>
<evidence type="ECO:0000313" key="1">
    <source>
        <dbReference type="EMBL" id="UOQ71160.1"/>
    </source>
</evidence>
<organism evidence="1 2">
    <name type="scientific">Hymenobacter cellulosilyticus</name>
    <dbReference type="NCBI Taxonomy" id="2932248"/>
    <lineage>
        <taxon>Bacteria</taxon>
        <taxon>Pseudomonadati</taxon>
        <taxon>Bacteroidota</taxon>
        <taxon>Cytophagia</taxon>
        <taxon>Cytophagales</taxon>
        <taxon>Hymenobacteraceae</taxon>
        <taxon>Hymenobacter</taxon>
    </lineage>
</organism>
<dbReference type="Gene3D" id="2.60.40.1730">
    <property type="entry name" value="tricorn interacting facor f3 domain"/>
    <property type="match status" value="1"/>
</dbReference>
<dbReference type="Proteomes" id="UP000831796">
    <property type="component" value="Chromosome"/>
</dbReference>
<protein>
    <submittedName>
        <fullName evidence="1">Uncharacterized protein</fullName>
    </submittedName>
</protein>
<sequence length="88" mass="9745">MFTPDPHSYARPAQVQVRHLLLDLEVNFSTRTLRGMATWQLTNHTGATELWLDARTLTIEAVRLDGPDGPVTDFELGPATPCLVSRSA</sequence>
<reference evidence="1" key="1">
    <citation type="submission" date="2022-04" db="EMBL/GenBank/DDBJ databases">
        <title>Hymenobacter sp. isolated from the air.</title>
        <authorList>
            <person name="Won M."/>
            <person name="Lee C.-M."/>
            <person name="Woen H.-Y."/>
            <person name="Kwon S.-W."/>
        </authorList>
    </citation>
    <scope>NUCLEOTIDE SEQUENCE</scope>
    <source>
        <strain evidence="1">5116S-3</strain>
    </source>
</reference>
<keyword evidence="2" id="KW-1185">Reference proteome</keyword>
<proteinExistence type="predicted"/>
<accession>A0A8T9Q5W1</accession>
<dbReference type="InterPro" id="IPR042097">
    <property type="entry name" value="Aminopeptidase_N-like_N_sf"/>
</dbReference>
<evidence type="ECO:0000313" key="2">
    <source>
        <dbReference type="Proteomes" id="UP000831796"/>
    </source>
</evidence>
<gene>
    <name evidence="1" type="ORF">MUN79_21245</name>
</gene>
<dbReference type="AlphaFoldDB" id="A0A8T9Q5W1"/>
<name>A0A8T9Q5W1_9BACT</name>